<dbReference type="PROSITE" id="PS50082">
    <property type="entry name" value="WD_REPEATS_2"/>
    <property type="match status" value="1"/>
</dbReference>
<keyword evidence="1" id="KW-0853">WD repeat</keyword>
<evidence type="ECO:0000313" key="3">
    <source>
        <dbReference type="Proteomes" id="UP001151760"/>
    </source>
</evidence>
<evidence type="ECO:0000256" key="1">
    <source>
        <dbReference type="PROSITE-ProRule" id="PRU00221"/>
    </source>
</evidence>
<keyword evidence="3" id="KW-1185">Reference proteome</keyword>
<feature type="repeat" description="WD" evidence="1">
    <location>
        <begin position="26"/>
        <end position="69"/>
    </location>
</feature>
<dbReference type="InterPro" id="IPR001680">
    <property type="entry name" value="WD40_rpt"/>
</dbReference>
<evidence type="ECO:0000313" key="2">
    <source>
        <dbReference type="EMBL" id="GJT17773.1"/>
    </source>
</evidence>
<dbReference type="SUPFAM" id="SSF50978">
    <property type="entry name" value="WD40 repeat-like"/>
    <property type="match status" value="1"/>
</dbReference>
<sequence length="88" mass="10193">MVNYKRILETNWLQKQPVQQRMCIKIEAHIGNVNDLAFLNQDHRLYIITCGQDTTVKIWAAVTGVKLRTFEGHDAPVYSVCVHLYCQC</sequence>
<protein>
    <submittedName>
        <fullName evidence="2">Topless-related protein 4</fullName>
    </submittedName>
</protein>
<dbReference type="InterPro" id="IPR036322">
    <property type="entry name" value="WD40_repeat_dom_sf"/>
</dbReference>
<reference evidence="2" key="1">
    <citation type="journal article" date="2022" name="Int. J. Mol. Sci.">
        <title>Draft Genome of Tanacetum Coccineum: Genomic Comparison of Closely Related Tanacetum-Family Plants.</title>
        <authorList>
            <person name="Yamashiro T."/>
            <person name="Shiraishi A."/>
            <person name="Nakayama K."/>
            <person name="Satake H."/>
        </authorList>
    </citation>
    <scope>NUCLEOTIDE SEQUENCE</scope>
</reference>
<dbReference type="PANTHER" id="PTHR44083">
    <property type="entry name" value="TOPLESS-RELATED PROTEIN 1-RELATED"/>
    <property type="match status" value="1"/>
</dbReference>
<comment type="caution">
    <text evidence="2">The sequence shown here is derived from an EMBL/GenBank/DDBJ whole genome shotgun (WGS) entry which is preliminary data.</text>
</comment>
<proteinExistence type="predicted"/>
<dbReference type="SMART" id="SM00320">
    <property type="entry name" value="WD40"/>
    <property type="match status" value="1"/>
</dbReference>
<dbReference type="Proteomes" id="UP001151760">
    <property type="component" value="Unassembled WGS sequence"/>
</dbReference>
<dbReference type="PANTHER" id="PTHR44083:SF45">
    <property type="entry name" value="TOPLESS-RELATED PROTEIN 1"/>
    <property type="match status" value="1"/>
</dbReference>
<accession>A0ABQ5BVJ7</accession>
<reference evidence="2" key="2">
    <citation type="submission" date="2022-01" db="EMBL/GenBank/DDBJ databases">
        <authorList>
            <person name="Yamashiro T."/>
            <person name="Shiraishi A."/>
            <person name="Satake H."/>
            <person name="Nakayama K."/>
        </authorList>
    </citation>
    <scope>NUCLEOTIDE SEQUENCE</scope>
</reference>
<dbReference type="Gene3D" id="2.130.10.10">
    <property type="entry name" value="YVTN repeat-like/Quinoprotein amine dehydrogenase"/>
    <property type="match status" value="1"/>
</dbReference>
<dbReference type="Pfam" id="PF00400">
    <property type="entry name" value="WD40"/>
    <property type="match status" value="2"/>
</dbReference>
<dbReference type="EMBL" id="BQNB010013585">
    <property type="protein sequence ID" value="GJT17773.1"/>
    <property type="molecule type" value="Genomic_DNA"/>
</dbReference>
<gene>
    <name evidence="2" type="ORF">Tco_0876479</name>
</gene>
<name>A0ABQ5BVJ7_9ASTR</name>
<dbReference type="InterPro" id="IPR027728">
    <property type="entry name" value="Topless_fam"/>
</dbReference>
<dbReference type="InterPro" id="IPR015943">
    <property type="entry name" value="WD40/YVTN_repeat-like_dom_sf"/>
</dbReference>
<organism evidence="2 3">
    <name type="scientific">Tanacetum coccineum</name>
    <dbReference type="NCBI Taxonomy" id="301880"/>
    <lineage>
        <taxon>Eukaryota</taxon>
        <taxon>Viridiplantae</taxon>
        <taxon>Streptophyta</taxon>
        <taxon>Embryophyta</taxon>
        <taxon>Tracheophyta</taxon>
        <taxon>Spermatophyta</taxon>
        <taxon>Magnoliopsida</taxon>
        <taxon>eudicotyledons</taxon>
        <taxon>Gunneridae</taxon>
        <taxon>Pentapetalae</taxon>
        <taxon>asterids</taxon>
        <taxon>campanulids</taxon>
        <taxon>Asterales</taxon>
        <taxon>Asteraceae</taxon>
        <taxon>Asteroideae</taxon>
        <taxon>Anthemideae</taxon>
        <taxon>Anthemidinae</taxon>
        <taxon>Tanacetum</taxon>
    </lineage>
</organism>